<sequence length="357" mass="37100">MLSTNNILESHVHPHHCFAPASASMQQQQQQPTRATAASNPSAFGQRMHAVNASANGGAPALATTLDSALAHTHPNNTAYDAATASAFAMAAATVAAAVSAAPSLHHYHPPATAGMPLGAPIVPADNVAFGGDANNSIGMLGRTAAQPGGHMPHPIAAPRPVSAQQLAPPAWMLAALPLEVLLGLAAPTYKQKIINDVFFTQEERHESPQLTPVSEVEDTRDKLLAPEDDSSDDDDMTTGLDLSADLAMFADPREAAARGVWAAAEEIDTVCASTRQPSPTPTVTSDRDHAALVSSTVELADDAGVCQGPLVAALRPRCTVKVTVLEVSSLLRCCFTPFPSPHHSASVPGERRSSNP</sequence>
<dbReference type="RefSeq" id="XP_040747171.1">
    <property type="nucleotide sequence ID" value="XM_040885216.1"/>
</dbReference>
<evidence type="ECO:0000256" key="1">
    <source>
        <dbReference type="SAM" id="MobiDB-lite"/>
    </source>
</evidence>
<proteinExistence type="predicted"/>
<accession>A0A1Y1WK49</accession>
<organism evidence="2 3">
    <name type="scientific">Linderina pennispora</name>
    <dbReference type="NCBI Taxonomy" id="61395"/>
    <lineage>
        <taxon>Eukaryota</taxon>
        <taxon>Fungi</taxon>
        <taxon>Fungi incertae sedis</taxon>
        <taxon>Zoopagomycota</taxon>
        <taxon>Kickxellomycotina</taxon>
        <taxon>Kickxellomycetes</taxon>
        <taxon>Kickxellales</taxon>
        <taxon>Kickxellaceae</taxon>
        <taxon>Linderina</taxon>
    </lineage>
</organism>
<gene>
    <name evidence="2" type="ORF">DL89DRAFT_253863</name>
</gene>
<keyword evidence="3" id="KW-1185">Reference proteome</keyword>
<protein>
    <submittedName>
        <fullName evidence="2">Uncharacterized protein</fullName>
    </submittedName>
</protein>
<comment type="caution">
    <text evidence="2">The sequence shown here is derived from an EMBL/GenBank/DDBJ whole genome shotgun (WGS) entry which is preliminary data.</text>
</comment>
<feature type="compositionally biased region" description="Low complexity" evidence="1">
    <location>
        <begin position="21"/>
        <end position="38"/>
    </location>
</feature>
<reference evidence="2 3" key="1">
    <citation type="submission" date="2016-07" db="EMBL/GenBank/DDBJ databases">
        <title>Pervasive Adenine N6-methylation of Active Genes in Fungi.</title>
        <authorList>
            <consortium name="DOE Joint Genome Institute"/>
            <person name="Mondo S.J."/>
            <person name="Dannebaum R.O."/>
            <person name="Kuo R.C."/>
            <person name="Labutti K."/>
            <person name="Haridas S."/>
            <person name="Kuo A."/>
            <person name="Salamov A."/>
            <person name="Ahrendt S.R."/>
            <person name="Lipzen A."/>
            <person name="Sullivan W."/>
            <person name="Andreopoulos W.B."/>
            <person name="Clum A."/>
            <person name="Lindquist E."/>
            <person name="Daum C."/>
            <person name="Ramamoorthy G.K."/>
            <person name="Gryganskyi A."/>
            <person name="Culley D."/>
            <person name="Magnuson J.K."/>
            <person name="James T.Y."/>
            <person name="O'Malley M.A."/>
            <person name="Stajich J.E."/>
            <person name="Spatafora J.W."/>
            <person name="Visel A."/>
            <person name="Grigoriev I.V."/>
        </authorList>
    </citation>
    <scope>NUCLEOTIDE SEQUENCE [LARGE SCALE GENOMIC DNA]</scope>
    <source>
        <strain evidence="2 3">ATCC 12442</strain>
    </source>
</reference>
<name>A0A1Y1WK49_9FUNG</name>
<evidence type="ECO:0000313" key="2">
    <source>
        <dbReference type="EMBL" id="ORX73960.1"/>
    </source>
</evidence>
<dbReference type="GeneID" id="63801864"/>
<dbReference type="Proteomes" id="UP000193922">
    <property type="component" value="Unassembled WGS sequence"/>
</dbReference>
<dbReference type="AlphaFoldDB" id="A0A1Y1WK49"/>
<dbReference type="OrthoDB" id="5863171at2759"/>
<evidence type="ECO:0000313" key="3">
    <source>
        <dbReference type="Proteomes" id="UP000193922"/>
    </source>
</evidence>
<feature type="region of interest" description="Disordered" evidence="1">
    <location>
        <begin position="21"/>
        <end position="42"/>
    </location>
</feature>
<dbReference type="EMBL" id="MCFD01000001">
    <property type="protein sequence ID" value="ORX73960.1"/>
    <property type="molecule type" value="Genomic_DNA"/>
</dbReference>